<evidence type="ECO:0000313" key="4">
    <source>
        <dbReference type="EMBL" id="EFJ38472.1"/>
    </source>
</evidence>
<dbReference type="SUPFAM" id="SSF48371">
    <property type="entry name" value="ARM repeat"/>
    <property type="match status" value="1"/>
</dbReference>
<dbReference type="FunCoup" id="D8QQK5">
    <property type="interactions" value="3057"/>
</dbReference>
<dbReference type="STRING" id="88036.D8QQK5"/>
<dbReference type="Gramene" id="EFJ38472">
    <property type="protein sequence ID" value="EFJ38472"/>
    <property type="gene ID" value="SELMODRAFT_139550"/>
</dbReference>
<dbReference type="HOGENOM" id="CLU_055915_0_0_1"/>
<dbReference type="GO" id="GO:0000774">
    <property type="term" value="F:adenyl-nucleotide exchange factor activity"/>
    <property type="evidence" value="ECO:0000318"/>
    <property type="project" value="GO_Central"/>
</dbReference>
<organism evidence="5">
    <name type="scientific">Selaginella moellendorffii</name>
    <name type="common">Spikemoss</name>
    <dbReference type="NCBI Taxonomy" id="88036"/>
    <lineage>
        <taxon>Eukaryota</taxon>
        <taxon>Viridiplantae</taxon>
        <taxon>Streptophyta</taxon>
        <taxon>Embryophyta</taxon>
        <taxon>Tracheophyta</taxon>
        <taxon>Lycopodiopsida</taxon>
        <taxon>Selaginellales</taxon>
        <taxon>Selaginellaceae</taxon>
        <taxon>Selaginella</taxon>
    </lineage>
</organism>
<evidence type="ECO:0000256" key="2">
    <source>
        <dbReference type="SAM" id="SignalP"/>
    </source>
</evidence>
<dbReference type="OMA" id="IHERMDV"/>
<keyword evidence="1" id="KW-0175">Coiled coil</keyword>
<feature type="signal peptide" evidence="2">
    <location>
        <begin position="1"/>
        <end position="19"/>
    </location>
</feature>
<dbReference type="Proteomes" id="UP000001514">
    <property type="component" value="Unassembled WGS sequence"/>
</dbReference>
<dbReference type="PANTHER" id="PTHR19316:SF32">
    <property type="entry name" value="ARM REPEAT SUPERFAMILY PROTEIN"/>
    <property type="match status" value="1"/>
</dbReference>
<keyword evidence="2" id="KW-0732">Signal</keyword>
<keyword evidence="5" id="KW-1185">Reference proteome</keyword>
<dbReference type="PANTHER" id="PTHR19316">
    <property type="entry name" value="PROTEIN FOLDING REGULATOR"/>
    <property type="match status" value="1"/>
</dbReference>
<dbReference type="eggNOG" id="KOG2160">
    <property type="taxonomic scope" value="Eukaryota"/>
</dbReference>
<dbReference type="Gene3D" id="1.25.10.10">
    <property type="entry name" value="Leucine-rich Repeat Variant"/>
    <property type="match status" value="1"/>
</dbReference>
<gene>
    <name evidence="4" type="ORF">SELMODRAFT_139550</name>
</gene>
<dbReference type="Pfam" id="PF08609">
    <property type="entry name" value="Fes1"/>
    <property type="match status" value="1"/>
</dbReference>
<protein>
    <recommendedName>
        <fullName evidence="3">Nucleotide exchange factor Fes1 domain-containing protein</fullName>
    </recommendedName>
</protein>
<evidence type="ECO:0000256" key="1">
    <source>
        <dbReference type="SAM" id="Coils"/>
    </source>
</evidence>
<evidence type="ECO:0000313" key="5">
    <source>
        <dbReference type="Proteomes" id="UP000001514"/>
    </source>
</evidence>
<dbReference type="InterPro" id="IPR013918">
    <property type="entry name" value="Nucleotide_exch_fac_Fes1"/>
</dbReference>
<feature type="domain" description="Nucleotide exchange factor Fes1" evidence="3">
    <location>
        <begin position="72"/>
        <end position="163"/>
    </location>
</feature>
<proteinExistence type="predicted"/>
<dbReference type="InterPro" id="IPR016024">
    <property type="entry name" value="ARM-type_fold"/>
</dbReference>
<accession>D8QQK5</accession>
<feature type="chain" id="PRO_5003121134" description="Nucleotide exchange factor Fes1 domain-containing protein" evidence="2">
    <location>
        <begin position="20"/>
        <end position="391"/>
    </location>
</feature>
<dbReference type="AlphaFoldDB" id="D8QQK5"/>
<evidence type="ECO:0000259" key="3">
    <source>
        <dbReference type="Pfam" id="PF08609"/>
    </source>
</evidence>
<dbReference type="EMBL" id="GL377565">
    <property type="protein sequence ID" value="EFJ38472.1"/>
    <property type="molecule type" value="Genomic_DNA"/>
</dbReference>
<reference evidence="4 5" key="1">
    <citation type="journal article" date="2011" name="Science">
        <title>The Selaginella genome identifies genetic changes associated with the evolution of vascular plants.</title>
        <authorList>
            <person name="Banks J.A."/>
            <person name="Nishiyama T."/>
            <person name="Hasebe M."/>
            <person name="Bowman J.L."/>
            <person name="Gribskov M."/>
            <person name="dePamphilis C."/>
            <person name="Albert V.A."/>
            <person name="Aono N."/>
            <person name="Aoyama T."/>
            <person name="Ambrose B.A."/>
            <person name="Ashton N.W."/>
            <person name="Axtell M.J."/>
            <person name="Barker E."/>
            <person name="Barker M.S."/>
            <person name="Bennetzen J.L."/>
            <person name="Bonawitz N.D."/>
            <person name="Chapple C."/>
            <person name="Cheng C."/>
            <person name="Correa L.G."/>
            <person name="Dacre M."/>
            <person name="DeBarry J."/>
            <person name="Dreyer I."/>
            <person name="Elias M."/>
            <person name="Engstrom E.M."/>
            <person name="Estelle M."/>
            <person name="Feng L."/>
            <person name="Finet C."/>
            <person name="Floyd S.K."/>
            <person name="Frommer W.B."/>
            <person name="Fujita T."/>
            <person name="Gramzow L."/>
            <person name="Gutensohn M."/>
            <person name="Harholt J."/>
            <person name="Hattori M."/>
            <person name="Heyl A."/>
            <person name="Hirai T."/>
            <person name="Hiwatashi Y."/>
            <person name="Ishikawa M."/>
            <person name="Iwata M."/>
            <person name="Karol K.G."/>
            <person name="Koehler B."/>
            <person name="Kolukisaoglu U."/>
            <person name="Kubo M."/>
            <person name="Kurata T."/>
            <person name="Lalonde S."/>
            <person name="Li K."/>
            <person name="Li Y."/>
            <person name="Litt A."/>
            <person name="Lyons E."/>
            <person name="Manning G."/>
            <person name="Maruyama T."/>
            <person name="Michael T.P."/>
            <person name="Mikami K."/>
            <person name="Miyazaki S."/>
            <person name="Morinaga S."/>
            <person name="Murata T."/>
            <person name="Mueller-Roeber B."/>
            <person name="Nelson D.R."/>
            <person name="Obara M."/>
            <person name="Oguri Y."/>
            <person name="Olmstead R.G."/>
            <person name="Onodera N."/>
            <person name="Petersen B.L."/>
            <person name="Pils B."/>
            <person name="Prigge M."/>
            <person name="Rensing S.A."/>
            <person name="Riano-Pachon D.M."/>
            <person name="Roberts A.W."/>
            <person name="Sato Y."/>
            <person name="Scheller H.V."/>
            <person name="Schulz B."/>
            <person name="Schulz C."/>
            <person name="Shakirov E.V."/>
            <person name="Shibagaki N."/>
            <person name="Shinohara N."/>
            <person name="Shippen D.E."/>
            <person name="Soerensen I."/>
            <person name="Sotooka R."/>
            <person name="Sugimoto N."/>
            <person name="Sugita M."/>
            <person name="Sumikawa N."/>
            <person name="Tanurdzic M."/>
            <person name="Theissen G."/>
            <person name="Ulvskov P."/>
            <person name="Wakazuki S."/>
            <person name="Weng J.K."/>
            <person name="Willats W.W."/>
            <person name="Wipf D."/>
            <person name="Wolf P.G."/>
            <person name="Yang L."/>
            <person name="Zimmer A.D."/>
            <person name="Zhu Q."/>
            <person name="Mitros T."/>
            <person name="Hellsten U."/>
            <person name="Loque D."/>
            <person name="Otillar R."/>
            <person name="Salamov A."/>
            <person name="Schmutz J."/>
            <person name="Shapiro H."/>
            <person name="Lindquist E."/>
            <person name="Lucas S."/>
            <person name="Rokhsar D."/>
            <person name="Grigoriev I.V."/>
        </authorList>
    </citation>
    <scope>NUCLEOTIDE SEQUENCE [LARGE SCALE GENOMIC DNA]</scope>
</reference>
<dbReference type="InterPro" id="IPR011989">
    <property type="entry name" value="ARM-like"/>
</dbReference>
<feature type="coiled-coil region" evidence="1">
    <location>
        <begin position="345"/>
        <end position="381"/>
    </location>
</feature>
<sequence>MAMALVCFFSLACGAAAAAAPPTVLSRIAGLDAKLNSSRGGFAWVTGIDEKDLETKAQVSLLEDTEVGFPTLDSLLQWAIGHSDPEKLKDSARETMRLTPEELAKRRADIKELMERLKMPSDADLMRIAIKDLKNSSLSVDEHKRALDELLELVEPIDNANDLNKLGGLEAVIDVLQSPEEDIRVAAAWVLGKASQNNRLVQSQILQMETLPALMKMVTATSEEEAVKALYAVSAVIRNYPAGHEAFYEQGGARLLQELLSSSSTSQRLMKKALFLVADLAEQLAEAGGGLSSYVPEDELVESVVQILGSSDLDTQEKARKPLEALMALKSLARVGSTHKTLKGVSGLDVALEKLRRTLEQLMLEQDHVELARDMEELRKEVAASLQVGRI</sequence>
<name>D8QQK5_SELML</name>
<dbReference type="KEGG" id="smo:SELMODRAFT_139550"/>
<dbReference type="GO" id="GO:0005783">
    <property type="term" value="C:endoplasmic reticulum"/>
    <property type="evidence" value="ECO:0000318"/>
    <property type="project" value="GO_Central"/>
</dbReference>
<dbReference type="InterPro" id="IPR050693">
    <property type="entry name" value="Hsp70_NEF-Inhibitors"/>
</dbReference>
<dbReference type="InParanoid" id="D8QQK5"/>